<keyword evidence="2" id="KW-0472">Membrane</keyword>
<sequence>MQRRKDNVKDKPAPDPHREYLDAESSDEEKRAKGDEQAVVVEELRLDYTREELNELVSAPLCFSNTNCFHPSSISPLPKVHHVKGMTTLSGLSKKDWTYQCHLIIREFFENLKQPVLCIYYLDNVLTASLSFPSKAVHELCYFVREPNEIFRLENFHDSVAFGSFNGKAEAYILNVIQNALAPIFFKIKSWPDSILPPLFYLLAYLFFPWINFRAFVGD</sequence>
<reference evidence="3" key="2">
    <citation type="journal article" date="2023" name="Commun. Biol.">
        <title>Intrasexual cuticular hydrocarbon dimorphism in a wasp sheds light on hydrocarbon biosynthesis genes in Hymenoptera.</title>
        <authorList>
            <person name="Moris V.C."/>
            <person name="Podsiadlowski L."/>
            <person name="Martin S."/>
            <person name="Oeyen J.P."/>
            <person name="Donath A."/>
            <person name="Petersen M."/>
            <person name="Wilbrandt J."/>
            <person name="Misof B."/>
            <person name="Liedtke D."/>
            <person name="Thamm M."/>
            <person name="Scheiner R."/>
            <person name="Schmitt T."/>
            <person name="Niehuis O."/>
        </authorList>
    </citation>
    <scope>NUCLEOTIDE SEQUENCE</scope>
    <source>
        <strain evidence="3">GBR_01_08_01A</strain>
    </source>
</reference>
<feature type="compositionally biased region" description="Basic and acidic residues" evidence="1">
    <location>
        <begin position="1"/>
        <end position="21"/>
    </location>
</feature>
<keyword evidence="4" id="KW-1185">Reference proteome</keyword>
<dbReference type="AlphaFoldDB" id="A0AAD9RCG8"/>
<evidence type="ECO:0000313" key="3">
    <source>
        <dbReference type="EMBL" id="KAK2576895.1"/>
    </source>
</evidence>
<protein>
    <submittedName>
        <fullName evidence="3">Uncharacterized protein</fullName>
    </submittedName>
</protein>
<organism evidence="3 4">
    <name type="scientific">Odynerus spinipes</name>
    <dbReference type="NCBI Taxonomy" id="1348599"/>
    <lineage>
        <taxon>Eukaryota</taxon>
        <taxon>Metazoa</taxon>
        <taxon>Ecdysozoa</taxon>
        <taxon>Arthropoda</taxon>
        <taxon>Hexapoda</taxon>
        <taxon>Insecta</taxon>
        <taxon>Pterygota</taxon>
        <taxon>Neoptera</taxon>
        <taxon>Endopterygota</taxon>
        <taxon>Hymenoptera</taxon>
        <taxon>Apocrita</taxon>
        <taxon>Aculeata</taxon>
        <taxon>Vespoidea</taxon>
        <taxon>Vespidae</taxon>
        <taxon>Eumeninae</taxon>
        <taxon>Odynerus</taxon>
    </lineage>
</organism>
<reference evidence="3" key="1">
    <citation type="submission" date="2021-08" db="EMBL/GenBank/DDBJ databases">
        <authorList>
            <person name="Misof B."/>
            <person name="Oliver O."/>
            <person name="Podsiadlowski L."/>
            <person name="Donath A."/>
            <person name="Peters R."/>
            <person name="Mayer C."/>
            <person name="Rust J."/>
            <person name="Gunkel S."/>
            <person name="Lesny P."/>
            <person name="Martin S."/>
            <person name="Oeyen J.P."/>
            <person name="Petersen M."/>
            <person name="Panagiotis P."/>
            <person name="Wilbrandt J."/>
            <person name="Tanja T."/>
        </authorList>
    </citation>
    <scope>NUCLEOTIDE SEQUENCE</scope>
    <source>
        <strain evidence="3">GBR_01_08_01A</strain>
        <tissue evidence="3">Thorax + abdomen</tissue>
    </source>
</reference>
<gene>
    <name evidence="3" type="ORF">KPH14_005520</name>
</gene>
<dbReference type="Proteomes" id="UP001258017">
    <property type="component" value="Unassembled WGS sequence"/>
</dbReference>
<evidence type="ECO:0000256" key="2">
    <source>
        <dbReference type="SAM" id="Phobius"/>
    </source>
</evidence>
<keyword evidence="2" id="KW-0812">Transmembrane</keyword>
<dbReference type="EMBL" id="JAIFRP010004405">
    <property type="protein sequence ID" value="KAK2576895.1"/>
    <property type="molecule type" value="Genomic_DNA"/>
</dbReference>
<evidence type="ECO:0000256" key="1">
    <source>
        <dbReference type="SAM" id="MobiDB-lite"/>
    </source>
</evidence>
<name>A0AAD9RCG8_9HYME</name>
<comment type="caution">
    <text evidence="3">The sequence shown here is derived from an EMBL/GenBank/DDBJ whole genome shotgun (WGS) entry which is preliminary data.</text>
</comment>
<feature type="transmembrane region" description="Helical" evidence="2">
    <location>
        <begin position="195"/>
        <end position="213"/>
    </location>
</feature>
<feature type="region of interest" description="Disordered" evidence="1">
    <location>
        <begin position="1"/>
        <end position="36"/>
    </location>
</feature>
<evidence type="ECO:0000313" key="4">
    <source>
        <dbReference type="Proteomes" id="UP001258017"/>
    </source>
</evidence>
<proteinExistence type="predicted"/>
<keyword evidence="2" id="KW-1133">Transmembrane helix</keyword>
<accession>A0AAD9RCG8</accession>